<organism evidence="1 2">
    <name type="scientific">Forsythia ovata</name>
    <dbReference type="NCBI Taxonomy" id="205694"/>
    <lineage>
        <taxon>Eukaryota</taxon>
        <taxon>Viridiplantae</taxon>
        <taxon>Streptophyta</taxon>
        <taxon>Embryophyta</taxon>
        <taxon>Tracheophyta</taxon>
        <taxon>Spermatophyta</taxon>
        <taxon>Magnoliopsida</taxon>
        <taxon>eudicotyledons</taxon>
        <taxon>Gunneridae</taxon>
        <taxon>Pentapetalae</taxon>
        <taxon>asterids</taxon>
        <taxon>lamiids</taxon>
        <taxon>Lamiales</taxon>
        <taxon>Oleaceae</taxon>
        <taxon>Forsythieae</taxon>
        <taxon>Forsythia</taxon>
    </lineage>
</organism>
<gene>
    <name evidence="1" type="ORF">Fot_19625</name>
</gene>
<evidence type="ECO:0008006" key="3">
    <source>
        <dbReference type="Google" id="ProtNLM"/>
    </source>
</evidence>
<protein>
    <recommendedName>
        <fullName evidence="3">Ribosomal protein S11</fullName>
    </recommendedName>
</protein>
<evidence type="ECO:0000313" key="2">
    <source>
        <dbReference type="Proteomes" id="UP001604277"/>
    </source>
</evidence>
<evidence type="ECO:0000313" key="1">
    <source>
        <dbReference type="EMBL" id="KAL2538234.1"/>
    </source>
</evidence>
<reference evidence="2" key="1">
    <citation type="submission" date="2024-07" db="EMBL/GenBank/DDBJ databases">
        <title>Two chromosome-level genome assemblies of Korean endemic species Abeliophyllum distichum and Forsythia ovata (Oleaceae).</title>
        <authorList>
            <person name="Jang H."/>
        </authorList>
    </citation>
    <scope>NUCLEOTIDE SEQUENCE [LARGE SCALE GENOMIC DNA]</scope>
</reference>
<dbReference type="AlphaFoldDB" id="A0ABD1VLL0"/>
<name>A0ABD1VLL0_9LAMI</name>
<comment type="caution">
    <text evidence="1">The sequence shown here is derived from an EMBL/GenBank/DDBJ whole genome shotgun (WGS) entry which is preliminary data.</text>
</comment>
<dbReference type="Proteomes" id="UP001604277">
    <property type="component" value="Unassembled WGS sequence"/>
</dbReference>
<dbReference type="EMBL" id="JBFOLJ010000005">
    <property type="protein sequence ID" value="KAL2538234.1"/>
    <property type="molecule type" value="Genomic_DNA"/>
</dbReference>
<keyword evidence="2" id="KW-1185">Reference proteome</keyword>
<sequence>MSMIFMVSPVADSPSMVQYENGRMQDMSHNIIEIGVVGEAPIATIMAKNKNCPELQLRSCTNINQLYRKEFRGPFYTKVHADYRFPTSLLISISTEGRRIIMPLLRHSLRLSKIRRPHHSPFKGVFMNEPSSSFKSTYFKGGHGQGKRSG</sequence>
<accession>A0ABD1VLL0</accession>
<proteinExistence type="predicted"/>